<reference evidence="2" key="1">
    <citation type="submission" date="2023-06" db="EMBL/GenBank/DDBJ databases">
        <title>Genome-scale phylogeny and comparative genomics of the fungal order Sordariales.</title>
        <authorList>
            <consortium name="Lawrence Berkeley National Laboratory"/>
            <person name="Hensen N."/>
            <person name="Bonometti L."/>
            <person name="Westerberg I."/>
            <person name="Brannstrom I.O."/>
            <person name="Guillou S."/>
            <person name="Cros-Aarteil S."/>
            <person name="Calhoun S."/>
            <person name="Haridas S."/>
            <person name="Kuo A."/>
            <person name="Mondo S."/>
            <person name="Pangilinan J."/>
            <person name="Riley R."/>
            <person name="LaButti K."/>
            <person name="Andreopoulos B."/>
            <person name="Lipzen A."/>
            <person name="Chen C."/>
            <person name="Yanf M."/>
            <person name="Daum C."/>
            <person name="Ng V."/>
            <person name="Clum A."/>
            <person name="Steindorff A."/>
            <person name="Ohm R."/>
            <person name="Martin F."/>
            <person name="Silar P."/>
            <person name="Natvig D."/>
            <person name="Lalanne C."/>
            <person name="Gautier V."/>
            <person name="Ament-velasquez S.L."/>
            <person name="Kruys A."/>
            <person name="Hutchinson M.I."/>
            <person name="Powell A.J."/>
            <person name="Barry K."/>
            <person name="Miller A.N."/>
            <person name="Grigoriev I.V."/>
            <person name="Debuchy R."/>
            <person name="Gladieux P."/>
            <person name="Thoren M.H."/>
            <person name="Johannesson H."/>
        </authorList>
    </citation>
    <scope>NUCLEOTIDE SEQUENCE</scope>
    <source>
        <strain evidence="2">SMH3187-1</strain>
    </source>
</reference>
<feature type="region of interest" description="Disordered" evidence="1">
    <location>
        <begin position="1"/>
        <end position="20"/>
    </location>
</feature>
<evidence type="ECO:0000256" key="1">
    <source>
        <dbReference type="SAM" id="MobiDB-lite"/>
    </source>
</evidence>
<protein>
    <submittedName>
        <fullName evidence="2">Uncharacterized protein</fullName>
    </submittedName>
</protein>
<keyword evidence="3" id="KW-1185">Reference proteome</keyword>
<accession>A0AA40F7I1</accession>
<evidence type="ECO:0000313" key="2">
    <source>
        <dbReference type="EMBL" id="KAK0752667.1"/>
    </source>
</evidence>
<dbReference type="AlphaFoldDB" id="A0AA40F7I1"/>
<organism evidence="2 3">
    <name type="scientific">Schizothecium vesticola</name>
    <dbReference type="NCBI Taxonomy" id="314040"/>
    <lineage>
        <taxon>Eukaryota</taxon>
        <taxon>Fungi</taxon>
        <taxon>Dikarya</taxon>
        <taxon>Ascomycota</taxon>
        <taxon>Pezizomycotina</taxon>
        <taxon>Sordariomycetes</taxon>
        <taxon>Sordariomycetidae</taxon>
        <taxon>Sordariales</taxon>
        <taxon>Schizotheciaceae</taxon>
        <taxon>Schizothecium</taxon>
    </lineage>
</organism>
<dbReference type="PROSITE" id="PS51257">
    <property type="entry name" value="PROKAR_LIPOPROTEIN"/>
    <property type="match status" value="1"/>
</dbReference>
<comment type="caution">
    <text evidence="2">The sequence shown here is derived from an EMBL/GenBank/DDBJ whole genome shotgun (WGS) entry which is preliminary data.</text>
</comment>
<feature type="compositionally biased region" description="Basic residues" evidence="1">
    <location>
        <begin position="1"/>
        <end position="13"/>
    </location>
</feature>
<dbReference type="Proteomes" id="UP001172155">
    <property type="component" value="Unassembled WGS sequence"/>
</dbReference>
<sequence length="132" mass="14257">MLARLPPRHRHSPRQPYAKFRAPTAATQHTTLMACSASSSQPPCAEILEDKIKKQESCHLSAILTDVFILASPTFDNPPNSTASSPMVTTSPDASPIATAATFFADLVPRLLSDPQSRTTLSSRVLTEESSH</sequence>
<dbReference type="EMBL" id="JAUKUD010000002">
    <property type="protein sequence ID" value="KAK0752667.1"/>
    <property type="molecule type" value="Genomic_DNA"/>
</dbReference>
<gene>
    <name evidence="2" type="ORF">B0T18DRAFT_94633</name>
</gene>
<proteinExistence type="predicted"/>
<name>A0AA40F7I1_9PEZI</name>
<evidence type="ECO:0000313" key="3">
    <source>
        <dbReference type="Proteomes" id="UP001172155"/>
    </source>
</evidence>